<dbReference type="SUPFAM" id="SSF52540">
    <property type="entry name" value="P-loop containing nucleoside triphosphate hydrolases"/>
    <property type="match status" value="1"/>
</dbReference>
<dbReference type="Pfam" id="PF00005">
    <property type="entry name" value="ABC_tran"/>
    <property type="match status" value="1"/>
</dbReference>
<organism evidence="5 6">
    <name type="scientific">Anaerosphaera aminiphila DSM 21120</name>
    <dbReference type="NCBI Taxonomy" id="1120995"/>
    <lineage>
        <taxon>Bacteria</taxon>
        <taxon>Bacillati</taxon>
        <taxon>Bacillota</taxon>
        <taxon>Tissierellia</taxon>
        <taxon>Tissierellales</taxon>
        <taxon>Peptoniphilaceae</taxon>
        <taxon>Anaerosphaera</taxon>
    </lineage>
</organism>
<dbReference type="PROSITE" id="PS50893">
    <property type="entry name" value="ABC_TRANSPORTER_2"/>
    <property type="match status" value="1"/>
</dbReference>
<evidence type="ECO:0000259" key="4">
    <source>
        <dbReference type="PROSITE" id="PS50893"/>
    </source>
</evidence>
<dbReference type="InterPro" id="IPR003593">
    <property type="entry name" value="AAA+_ATPase"/>
</dbReference>
<sequence length="351" mass="40066">MSIEINIEKKLKDYTLDVEFKIKNERLALLGNSGSGKSMTLKSIAGIIKPDSGNISLNGKEIFNSKENLNVPSHLRRVGLLFQDYALFPNMTVLQNLTICTNSVDKFKIAERLLKYFKVSKLKDRYPYELSGGQQQRVAMARMIITNPQIILLDEPFSALDTNLRWEIENDFLNFLKSYESSAILVTHNRDEAYRICDKVAILSEGKIVDFGDKDTVFKKPSTVASAKIVGYKNIIKVDRSEGNFYLRELNLHLTNIDASKNTAFAAIKSEDIHLKRVENCEKISLKLQSYVEDTKNMVAVFNISEDKILTVEIPKVFTEEDKKVLSYLKDSVDKVISIYLKRDKIIFLEV</sequence>
<dbReference type="STRING" id="1120995.SAMN02745245_01752"/>
<dbReference type="EMBL" id="FQXI01000016">
    <property type="protein sequence ID" value="SHH61702.1"/>
    <property type="molecule type" value="Genomic_DNA"/>
</dbReference>
<name>A0A1M5UF82_9FIRM</name>
<dbReference type="Proteomes" id="UP000184032">
    <property type="component" value="Unassembled WGS sequence"/>
</dbReference>
<dbReference type="PANTHER" id="PTHR42781">
    <property type="entry name" value="SPERMIDINE/PUTRESCINE IMPORT ATP-BINDING PROTEIN POTA"/>
    <property type="match status" value="1"/>
</dbReference>
<protein>
    <submittedName>
        <fullName evidence="5">ABC transporter</fullName>
    </submittedName>
</protein>
<evidence type="ECO:0000256" key="3">
    <source>
        <dbReference type="ARBA" id="ARBA00022840"/>
    </source>
</evidence>
<dbReference type="OrthoDB" id="9802264at2"/>
<dbReference type="InterPro" id="IPR003439">
    <property type="entry name" value="ABC_transporter-like_ATP-bd"/>
</dbReference>
<keyword evidence="3" id="KW-0067">ATP-binding</keyword>
<proteinExistence type="predicted"/>
<dbReference type="InterPro" id="IPR027417">
    <property type="entry name" value="P-loop_NTPase"/>
</dbReference>
<dbReference type="Gene3D" id="3.40.50.300">
    <property type="entry name" value="P-loop containing nucleotide triphosphate hydrolases"/>
    <property type="match status" value="1"/>
</dbReference>
<dbReference type="AlphaFoldDB" id="A0A1M5UF82"/>
<dbReference type="PANTHER" id="PTHR42781:SF4">
    <property type="entry name" value="SPERMIDINE_PUTRESCINE IMPORT ATP-BINDING PROTEIN POTA"/>
    <property type="match status" value="1"/>
</dbReference>
<gene>
    <name evidence="5" type="ORF">SAMN02745245_01752</name>
</gene>
<keyword evidence="2" id="KW-0547">Nucleotide-binding</keyword>
<keyword evidence="6" id="KW-1185">Reference proteome</keyword>
<dbReference type="GO" id="GO:0016887">
    <property type="term" value="F:ATP hydrolysis activity"/>
    <property type="evidence" value="ECO:0007669"/>
    <property type="project" value="InterPro"/>
</dbReference>
<keyword evidence="1" id="KW-0813">Transport</keyword>
<reference evidence="5 6" key="1">
    <citation type="submission" date="2016-11" db="EMBL/GenBank/DDBJ databases">
        <authorList>
            <person name="Jaros S."/>
            <person name="Januszkiewicz K."/>
            <person name="Wedrychowicz H."/>
        </authorList>
    </citation>
    <scope>NUCLEOTIDE SEQUENCE [LARGE SCALE GENOMIC DNA]</scope>
    <source>
        <strain evidence="5 6">DSM 21120</strain>
    </source>
</reference>
<feature type="domain" description="ABC transporter" evidence="4">
    <location>
        <begin position="2"/>
        <end position="230"/>
    </location>
</feature>
<evidence type="ECO:0000256" key="1">
    <source>
        <dbReference type="ARBA" id="ARBA00022448"/>
    </source>
</evidence>
<evidence type="ECO:0000256" key="2">
    <source>
        <dbReference type="ARBA" id="ARBA00022741"/>
    </source>
</evidence>
<dbReference type="SMART" id="SM00382">
    <property type="entry name" value="AAA"/>
    <property type="match status" value="1"/>
</dbReference>
<evidence type="ECO:0000313" key="5">
    <source>
        <dbReference type="EMBL" id="SHH61702.1"/>
    </source>
</evidence>
<evidence type="ECO:0000313" key="6">
    <source>
        <dbReference type="Proteomes" id="UP000184032"/>
    </source>
</evidence>
<accession>A0A1M5UF82</accession>
<dbReference type="PROSITE" id="PS00211">
    <property type="entry name" value="ABC_TRANSPORTER_1"/>
    <property type="match status" value="1"/>
</dbReference>
<dbReference type="InterPro" id="IPR050093">
    <property type="entry name" value="ABC_SmlMolc_Importer"/>
</dbReference>
<dbReference type="RefSeq" id="WP_073185453.1">
    <property type="nucleotide sequence ID" value="NZ_FQXI01000016.1"/>
</dbReference>
<dbReference type="InterPro" id="IPR017871">
    <property type="entry name" value="ABC_transporter-like_CS"/>
</dbReference>
<dbReference type="GO" id="GO:0005524">
    <property type="term" value="F:ATP binding"/>
    <property type="evidence" value="ECO:0007669"/>
    <property type="project" value="UniProtKB-KW"/>
</dbReference>